<dbReference type="InterPro" id="IPR003140">
    <property type="entry name" value="PLipase/COase/thioEstase"/>
</dbReference>
<accession>A0A1I5WL84</accession>
<dbReference type="GO" id="GO:0016787">
    <property type="term" value="F:hydrolase activity"/>
    <property type="evidence" value="ECO:0007669"/>
    <property type="project" value="UniProtKB-KW"/>
</dbReference>
<feature type="chain" id="PRO_5017378856" evidence="3">
    <location>
        <begin position="30"/>
        <end position="283"/>
    </location>
</feature>
<dbReference type="Gene3D" id="3.40.50.1820">
    <property type="entry name" value="alpha/beta hydrolase"/>
    <property type="match status" value="1"/>
</dbReference>
<proteinExistence type="predicted"/>
<dbReference type="Pfam" id="PF02230">
    <property type="entry name" value="Abhydrolase_2"/>
    <property type="match status" value="1"/>
</dbReference>
<name>A0A1I5WL84_9RHOB</name>
<evidence type="ECO:0000259" key="4">
    <source>
        <dbReference type="Pfam" id="PF02230"/>
    </source>
</evidence>
<dbReference type="Proteomes" id="UP000243106">
    <property type="component" value="Unassembled WGS sequence"/>
</dbReference>
<evidence type="ECO:0000313" key="5">
    <source>
        <dbReference type="EMBL" id="SFQ20515.1"/>
    </source>
</evidence>
<dbReference type="SUPFAM" id="SSF53474">
    <property type="entry name" value="alpha/beta-Hydrolases"/>
    <property type="match status" value="1"/>
</dbReference>
<evidence type="ECO:0000256" key="3">
    <source>
        <dbReference type="SAM" id="SignalP"/>
    </source>
</evidence>
<evidence type="ECO:0000256" key="2">
    <source>
        <dbReference type="ARBA" id="ARBA00022801"/>
    </source>
</evidence>
<evidence type="ECO:0000313" key="6">
    <source>
        <dbReference type="Proteomes" id="UP000243106"/>
    </source>
</evidence>
<dbReference type="RefSeq" id="WP_175497487.1">
    <property type="nucleotide sequence ID" value="NZ_FOXV01000002.1"/>
</dbReference>
<reference evidence="6" key="1">
    <citation type="submission" date="2016-10" db="EMBL/GenBank/DDBJ databases">
        <authorList>
            <person name="Varghese N."/>
            <person name="Submissions S."/>
        </authorList>
    </citation>
    <scope>NUCLEOTIDE SEQUENCE [LARGE SCALE GENOMIC DNA]</scope>
    <source>
        <strain evidence="6">JCM 10271</strain>
    </source>
</reference>
<sequence length="283" mass="29050">MTPFVKFMLGATAAVGLLAACGNGRLAQAVDNANSNNATSVSASAGGTDTISVAGRPIDIVRAPGSGPKPTFLVLHGGLSSADRFRAKVPIGDELAARGFNAAYLQGTQQFRRSDRATWNAGSCCGSAAEQNIDDVGYISQAINSLVSQGIAQRGRIYLIGHSNGAMMAYRYACSRPGDVQGVVAMSGPLLLGSCANAAGVRVAHIHGRRDSLVPVAGGGRGENLSGEDFPSVQDTISKMERAGAFVQVIILEGAEHEVGTVNAALQNERGQSIGAFAASFAQ</sequence>
<gene>
    <name evidence="5" type="ORF">SAMN05421853_102424</name>
</gene>
<keyword evidence="6" id="KW-1185">Reference proteome</keyword>
<dbReference type="PANTHER" id="PTHR43037:SF5">
    <property type="entry name" value="FERULOYL ESTERASE"/>
    <property type="match status" value="1"/>
</dbReference>
<dbReference type="EMBL" id="FOXV01000002">
    <property type="protein sequence ID" value="SFQ20515.1"/>
    <property type="molecule type" value="Genomic_DNA"/>
</dbReference>
<organism evidence="5 6">
    <name type="scientific">Roseivivax halotolerans</name>
    <dbReference type="NCBI Taxonomy" id="93684"/>
    <lineage>
        <taxon>Bacteria</taxon>
        <taxon>Pseudomonadati</taxon>
        <taxon>Pseudomonadota</taxon>
        <taxon>Alphaproteobacteria</taxon>
        <taxon>Rhodobacterales</taxon>
        <taxon>Roseobacteraceae</taxon>
        <taxon>Roseivivax</taxon>
    </lineage>
</organism>
<keyword evidence="2" id="KW-0378">Hydrolase</keyword>
<dbReference type="InterPro" id="IPR029058">
    <property type="entry name" value="AB_hydrolase_fold"/>
</dbReference>
<dbReference type="AlphaFoldDB" id="A0A1I5WL84"/>
<feature type="domain" description="Phospholipase/carboxylesterase/thioesterase" evidence="4">
    <location>
        <begin position="136"/>
        <end position="221"/>
    </location>
</feature>
<evidence type="ECO:0000256" key="1">
    <source>
        <dbReference type="ARBA" id="ARBA00022729"/>
    </source>
</evidence>
<dbReference type="PANTHER" id="PTHR43037">
    <property type="entry name" value="UNNAMED PRODUCT-RELATED"/>
    <property type="match status" value="1"/>
</dbReference>
<keyword evidence="1 3" id="KW-0732">Signal</keyword>
<dbReference type="PROSITE" id="PS51257">
    <property type="entry name" value="PROKAR_LIPOPROTEIN"/>
    <property type="match status" value="1"/>
</dbReference>
<feature type="signal peptide" evidence="3">
    <location>
        <begin position="1"/>
        <end position="29"/>
    </location>
</feature>
<protein>
    <submittedName>
        <fullName evidence="5">Polyhydroxybutyrate depolymerase</fullName>
    </submittedName>
</protein>
<dbReference type="InterPro" id="IPR050955">
    <property type="entry name" value="Plant_Biomass_Hydrol_Est"/>
</dbReference>
<dbReference type="STRING" id="93684.SAMN05421853_102424"/>